<feature type="compositionally biased region" description="Basic and acidic residues" evidence="1">
    <location>
        <begin position="264"/>
        <end position="274"/>
    </location>
</feature>
<sequence>MDSSPKLVWDDPGIYTESCGDMDPTIRDLDQQIILNDMVLCANGGIPYISQDPVLQVNPPPVFDDSWQLYQNEFDGSSSLPWALAQPPQQTQAAASSSQMMMMDANLCDRSRGTPPAPLSENPRSHHPRARAPVYNYARGSVSTGSSDGTSCSAGTPASASATTLTSATSQEPRRNPNVNPANRRAATTQQKKQLYHYHQQQQHGRMLADTQAAAAAHHREAVTASKAEAEEVAARTAAAKAEAEADAVAARTATATAAVTGSPERKKQRDMPEAMRQVAEMGDQLRNAAHEQRKMVDDTLNQWRGNPVSRV</sequence>
<dbReference type="Proteomes" id="UP001396898">
    <property type="component" value="Unassembled WGS sequence"/>
</dbReference>
<proteinExistence type="predicted"/>
<protein>
    <submittedName>
        <fullName evidence="2">Uncharacterized protein</fullName>
    </submittedName>
</protein>
<evidence type="ECO:0000256" key="1">
    <source>
        <dbReference type="SAM" id="MobiDB-lite"/>
    </source>
</evidence>
<evidence type="ECO:0000313" key="2">
    <source>
        <dbReference type="EMBL" id="KAK8012840.1"/>
    </source>
</evidence>
<dbReference type="EMBL" id="JAQQWI010000015">
    <property type="protein sequence ID" value="KAK8012840.1"/>
    <property type="molecule type" value="Genomic_DNA"/>
</dbReference>
<feature type="region of interest" description="Disordered" evidence="1">
    <location>
        <begin position="108"/>
        <end position="192"/>
    </location>
</feature>
<name>A0ABR1RHV6_9PEZI</name>
<organism evidence="2 3">
    <name type="scientific">Apiospora marii</name>
    <dbReference type="NCBI Taxonomy" id="335849"/>
    <lineage>
        <taxon>Eukaryota</taxon>
        <taxon>Fungi</taxon>
        <taxon>Dikarya</taxon>
        <taxon>Ascomycota</taxon>
        <taxon>Pezizomycotina</taxon>
        <taxon>Sordariomycetes</taxon>
        <taxon>Xylariomycetidae</taxon>
        <taxon>Amphisphaeriales</taxon>
        <taxon>Apiosporaceae</taxon>
        <taxon>Apiospora</taxon>
    </lineage>
</organism>
<accession>A0ABR1RHV6</accession>
<evidence type="ECO:0000313" key="3">
    <source>
        <dbReference type="Proteomes" id="UP001396898"/>
    </source>
</evidence>
<comment type="caution">
    <text evidence="2">The sequence shown here is derived from an EMBL/GenBank/DDBJ whole genome shotgun (WGS) entry which is preliminary data.</text>
</comment>
<reference evidence="2 3" key="1">
    <citation type="submission" date="2023-01" db="EMBL/GenBank/DDBJ databases">
        <title>Analysis of 21 Apiospora genomes using comparative genomics revels a genus with tremendous synthesis potential of carbohydrate active enzymes and secondary metabolites.</title>
        <authorList>
            <person name="Sorensen T."/>
        </authorList>
    </citation>
    <scope>NUCLEOTIDE SEQUENCE [LARGE SCALE GENOMIC DNA]</scope>
    <source>
        <strain evidence="2 3">CBS 20057</strain>
    </source>
</reference>
<feature type="compositionally biased region" description="Low complexity" evidence="1">
    <location>
        <begin position="140"/>
        <end position="192"/>
    </location>
</feature>
<feature type="region of interest" description="Disordered" evidence="1">
    <location>
        <begin position="80"/>
        <end position="99"/>
    </location>
</feature>
<feature type="region of interest" description="Disordered" evidence="1">
    <location>
        <begin position="255"/>
        <end position="285"/>
    </location>
</feature>
<keyword evidence="3" id="KW-1185">Reference proteome</keyword>
<gene>
    <name evidence="2" type="ORF">PG991_010215</name>
</gene>